<comment type="similarity">
    <text evidence="2">Belongs to the protein kinase superfamily. RIO-type Ser/Thr kinase family.</text>
</comment>
<evidence type="ECO:0000256" key="9">
    <source>
        <dbReference type="ARBA" id="ARBA00022840"/>
    </source>
</evidence>
<protein>
    <recommendedName>
        <fullName evidence="3">non-specific serine/threonine protein kinase</fullName>
        <ecNumber evidence="3">2.7.11.1</ecNumber>
    </recommendedName>
</protein>
<comment type="caution">
    <text evidence="15">The sequence shown here is derived from an EMBL/GenBank/DDBJ whole genome shotgun (WGS) entry which is preliminary data.</text>
</comment>
<keyword evidence="5" id="KW-0808">Transferase</keyword>
<evidence type="ECO:0000256" key="7">
    <source>
        <dbReference type="ARBA" id="ARBA00022741"/>
    </source>
</evidence>
<evidence type="ECO:0000256" key="10">
    <source>
        <dbReference type="ARBA" id="ARBA00022842"/>
    </source>
</evidence>
<keyword evidence="9" id="KW-0067">ATP-binding</keyword>
<comment type="catalytic activity">
    <reaction evidence="11">
        <text>L-threonyl-[protein] + ATP = O-phospho-L-threonyl-[protein] + ADP + H(+)</text>
        <dbReference type="Rhea" id="RHEA:46608"/>
        <dbReference type="Rhea" id="RHEA-COMP:11060"/>
        <dbReference type="Rhea" id="RHEA-COMP:11605"/>
        <dbReference type="ChEBI" id="CHEBI:15378"/>
        <dbReference type="ChEBI" id="CHEBI:30013"/>
        <dbReference type="ChEBI" id="CHEBI:30616"/>
        <dbReference type="ChEBI" id="CHEBI:61977"/>
        <dbReference type="ChEBI" id="CHEBI:456216"/>
        <dbReference type="EC" id="2.7.11.1"/>
    </reaction>
</comment>
<evidence type="ECO:0000256" key="2">
    <source>
        <dbReference type="ARBA" id="ARBA00009196"/>
    </source>
</evidence>
<feature type="region of interest" description="Disordered" evidence="13">
    <location>
        <begin position="312"/>
        <end position="476"/>
    </location>
</feature>
<comment type="cofactor">
    <cofactor evidence="1">
        <name>Mg(2+)</name>
        <dbReference type="ChEBI" id="CHEBI:18420"/>
    </cofactor>
</comment>
<dbReference type="Proteomes" id="UP001363151">
    <property type="component" value="Unassembled WGS sequence"/>
</dbReference>
<dbReference type="Gene3D" id="1.10.510.10">
    <property type="entry name" value="Transferase(Phosphotransferase) domain 1"/>
    <property type="match status" value="1"/>
</dbReference>
<dbReference type="InterPro" id="IPR011009">
    <property type="entry name" value="Kinase-like_dom_sf"/>
</dbReference>
<dbReference type="InterPro" id="IPR015285">
    <property type="entry name" value="RIO2_wHTH_N"/>
</dbReference>
<name>A0ABR1GE90_AURAN</name>
<keyword evidence="16" id="KW-1185">Reference proteome</keyword>
<keyword evidence="8 15" id="KW-0418">Kinase</keyword>
<keyword evidence="4" id="KW-0723">Serine/threonine-protein kinase</keyword>
<feature type="compositionally biased region" description="Basic residues" evidence="13">
    <location>
        <begin position="431"/>
        <end position="446"/>
    </location>
</feature>
<feature type="compositionally biased region" description="Low complexity" evidence="13">
    <location>
        <begin position="380"/>
        <end position="390"/>
    </location>
</feature>
<dbReference type="CDD" id="cd05144">
    <property type="entry name" value="RIO2_C"/>
    <property type="match status" value="1"/>
</dbReference>
<evidence type="ECO:0000256" key="1">
    <source>
        <dbReference type="ARBA" id="ARBA00001946"/>
    </source>
</evidence>
<dbReference type="Pfam" id="PF01163">
    <property type="entry name" value="RIO1"/>
    <property type="match status" value="1"/>
</dbReference>
<evidence type="ECO:0000259" key="14">
    <source>
        <dbReference type="SMART" id="SM00090"/>
    </source>
</evidence>
<dbReference type="EC" id="2.7.11.1" evidence="3"/>
<dbReference type="Pfam" id="PF09202">
    <property type="entry name" value="Rio2_N"/>
    <property type="match status" value="1"/>
</dbReference>
<feature type="compositionally biased region" description="Low complexity" evidence="13">
    <location>
        <begin position="398"/>
        <end position="408"/>
    </location>
</feature>
<dbReference type="SUPFAM" id="SSF46785">
    <property type="entry name" value="Winged helix' DNA-binding domain"/>
    <property type="match status" value="1"/>
</dbReference>
<evidence type="ECO:0000256" key="13">
    <source>
        <dbReference type="SAM" id="MobiDB-lite"/>
    </source>
</evidence>
<keyword evidence="6" id="KW-0479">Metal-binding</keyword>
<dbReference type="Gene3D" id="1.10.10.10">
    <property type="entry name" value="Winged helix-like DNA-binding domain superfamily/Winged helix DNA-binding domain"/>
    <property type="match status" value="1"/>
</dbReference>
<evidence type="ECO:0000256" key="8">
    <source>
        <dbReference type="ARBA" id="ARBA00022777"/>
    </source>
</evidence>
<proteinExistence type="inferred from homology"/>
<accession>A0ABR1GE90</accession>
<dbReference type="InterPro" id="IPR036390">
    <property type="entry name" value="WH_DNA-bd_sf"/>
</dbReference>
<evidence type="ECO:0000313" key="16">
    <source>
        <dbReference type="Proteomes" id="UP001363151"/>
    </source>
</evidence>
<evidence type="ECO:0000256" key="11">
    <source>
        <dbReference type="ARBA" id="ARBA00047899"/>
    </source>
</evidence>
<gene>
    <name evidence="15" type="ORF">SO694_00151030</name>
</gene>
<evidence type="ECO:0000256" key="12">
    <source>
        <dbReference type="ARBA" id="ARBA00048679"/>
    </source>
</evidence>
<feature type="domain" description="RIO kinase" evidence="14">
    <location>
        <begin position="65"/>
        <end position="297"/>
    </location>
</feature>
<feature type="compositionally biased region" description="Basic and acidic residues" evidence="13">
    <location>
        <begin position="326"/>
        <end position="338"/>
    </location>
</feature>
<evidence type="ECO:0000256" key="5">
    <source>
        <dbReference type="ARBA" id="ARBA00022679"/>
    </source>
</evidence>
<comment type="catalytic activity">
    <reaction evidence="12">
        <text>L-seryl-[protein] + ATP = O-phospho-L-seryl-[protein] + ADP + H(+)</text>
        <dbReference type="Rhea" id="RHEA:17989"/>
        <dbReference type="Rhea" id="RHEA-COMP:9863"/>
        <dbReference type="Rhea" id="RHEA-COMP:11604"/>
        <dbReference type="ChEBI" id="CHEBI:15378"/>
        <dbReference type="ChEBI" id="CHEBI:29999"/>
        <dbReference type="ChEBI" id="CHEBI:30616"/>
        <dbReference type="ChEBI" id="CHEBI:83421"/>
        <dbReference type="ChEBI" id="CHEBI:456216"/>
        <dbReference type="EC" id="2.7.11.1"/>
    </reaction>
</comment>
<dbReference type="SMART" id="SM00090">
    <property type="entry name" value="RIO"/>
    <property type="match status" value="1"/>
</dbReference>
<evidence type="ECO:0000313" key="15">
    <source>
        <dbReference type="EMBL" id="KAK7254420.1"/>
    </source>
</evidence>
<dbReference type="InterPro" id="IPR000687">
    <property type="entry name" value="RIO_kinase"/>
</dbReference>
<dbReference type="SUPFAM" id="SSF56112">
    <property type="entry name" value="Protein kinase-like (PK-like)"/>
    <property type="match status" value="1"/>
</dbReference>
<evidence type="ECO:0000256" key="6">
    <source>
        <dbReference type="ARBA" id="ARBA00022723"/>
    </source>
</evidence>
<evidence type="ECO:0000256" key="3">
    <source>
        <dbReference type="ARBA" id="ARBA00012513"/>
    </source>
</evidence>
<dbReference type="InterPro" id="IPR018934">
    <property type="entry name" value="RIO_dom"/>
</dbReference>
<sequence>MGKLDVQVMRHMTKDDYRVLTAVEMGMRNHHAVPVPLIVSIAGLRHGGAAKFLNTLLRFKLVYHDCAKYDGYRLTWMGYDVLALNVFCRRGSVDSVGRKIGEGKESDVFEGYRHADGRRVVIKLHRLGKTSFKRVKDTRDYLEGRSSAGNWLNMSRLAAKREWDFLNCLHDDGAFRVPEPLDQNRHGVVMSLAPGLPLYQLGAEGCLADPATVLDDCVNVSRLLARRGLIHCDLNEFNLIVDSPTSTVTLIDFPQMISTKHPNAHFYFERDLKGLVKFFTMKLKYEISPEDVADILSLDNALRGDDEATPARLDVATKASGYDGTQPDKRRGKGKYEDGEGAEGGGADDDDDDGEAGDPEADEDETEDETAGDSEDEPDAAALRAEFLAMARRDAPAADEPAPAPMRETFFDDEPEGEAAERRQAADVCTRKLRRERSKQTAKRANHNGAGASRNFSKTRTGHGKIRHKDHIFDSL</sequence>
<dbReference type="GO" id="GO:0016301">
    <property type="term" value="F:kinase activity"/>
    <property type="evidence" value="ECO:0007669"/>
    <property type="project" value="UniProtKB-KW"/>
</dbReference>
<dbReference type="PANTHER" id="PTHR45852:SF1">
    <property type="entry name" value="SERINE_THREONINE-PROTEIN KINASE RIO2"/>
    <property type="match status" value="1"/>
</dbReference>
<dbReference type="PANTHER" id="PTHR45852">
    <property type="entry name" value="SER/THR-PROTEIN KINASE RIO2"/>
    <property type="match status" value="1"/>
</dbReference>
<keyword evidence="10" id="KW-0460">Magnesium</keyword>
<feature type="compositionally biased region" description="Basic residues" evidence="13">
    <location>
        <begin position="460"/>
        <end position="470"/>
    </location>
</feature>
<dbReference type="Gene3D" id="3.30.200.20">
    <property type="entry name" value="Phosphorylase Kinase, domain 1"/>
    <property type="match status" value="1"/>
</dbReference>
<reference evidence="15 16" key="1">
    <citation type="submission" date="2024-03" db="EMBL/GenBank/DDBJ databases">
        <title>Aureococcus anophagefferens CCMP1851 and Kratosvirus quantuckense: Draft genome of a second virus-susceptible host strain in the model system.</title>
        <authorList>
            <person name="Chase E."/>
            <person name="Truchon A.R."/>
            <person name="Schepens W."/>
            <person name="Wilhelm S.W."/>
        </authorList>
    </citation>
    <scope>NUCLEOTIDE SEQUENCE [LARGE SCALE GENOMIC DNA]</scope>
    <source>
        <strain evidence="15 16">CCMP1851</strain>
    </source>
</reference>
<keyword evidence="7" id="KW-0547">Nucleotide-binding</keyword>
<organism evidence="15 16">
    <name type="scientific">Aureococcus anophagefferens</name>
    <name type="common">Harmful bloom alga</name>
    <dbReference type="NCBI Taxonomy" id="44056"/>
    <lineage>
        <taxon>Eukaryota</taxon>
        <taxon>Sar</taxon>
        <taxon>Stramenopiles</taxon>
        <taxon>Ochrophyta</taxon>
        <taxon>Pelagophyceae</taxon>
        <taxon>Pelagomonadales</taxon>
        <taxon>Pelagomonadaceae</taxon>
        <taxon>Aureococcus</taxon>
    </lineage>
</organism>
<feature type="compositionally biased region" description="Acidic residues" evidence="13">
    <location>
        <begin position="346"/>
        <end position="379"/>
    </location>
</feature>
<evidence type="ECO:0000256" key="4">
    <source>
        <dbReference type="ARBA" id="ARBA00022527"/>
    </source>
</evidence>
<dbReference type="InterPro" id="IPR030484">
    <property type="entry name" value="Rio2"/>
</dbReference>
<dbReference type="EMBL" id="JBBJCI010000029">
    <property type="protein sequence ID" value="KAK7254420.1"/>
    <property type="molecule type" value="Genomic_DNA"/>
</dbReference>
<dbReference type="InterPro" id="IPR036388">
    <property type="entry name" value="WH-like_DNA-bd_sf"/>
</dbReference>